<evidence type="ECO:0000313" key="3">
    <source>
        <dbReference type="Proteomes" id="UP000265520"/>
    </source>
</evidence>
<sequence length="71" mass="7787">MFGSRSATKKPLSRSTHANTIVGTPTERRMHTPSGRYGTSGAKDHRESGRGNNIIPVNYVLPKDDYVSRGN</sequence>
<reference evidence="2 3" key="1">
    <citation type="journal article" date="2018" name="Front. Plant Sci.">
        <title>Red Clover (Trifolium pratense) and Zigzag Clover (T. medium) - A Picture of Genomic Similarities and Differences.</title>
        <authorList>
            <person name="Dluhosova J."/>
            <person name="Istvanek J."/>
            <person name="Nedelnik J."/>
            <person name="Repkova J."/>
        </authorList>
    </citation>
    <scope>NUCLEOTIDE SEQUENCE [LARGE SCALE GENOMIC DNA]</scope>
    <source>
        <strain evidence="3">cv. 10/8</strain>
        <tissue evidence="2">Leaf</tissue>
    </source>
</reference>
<accession>A0A392QV95</accession>
<organism evidence="2 3">
    <name type="scientific">Trifolium medium</name>
    <dbReference type="NCBI Taxonomy" id="97028"/>
    <lineage>
        <taxon>Eukaryota</taxon>
        <taxon>Viridiplantae</taxon>
        <taxon>Streptophyta</taxon>
        <taxon>Embryophyta</taxon>
        <taxon>Tracheophyta</taxon>
        <taxon>Spermatophyta</taxon>
        <taxon>Magnoliopsida</taxon>
        <taxon>eudicotyledons</taxon>
        <taxon>Gunneridae</taxon>
        <taxon>Pentapetalae</taxon>
        <taxon>rosids</taxon>
        <taxon>fabids</taxon>
        <taxon>Fabales</taxon>
        <taxon>Fabaceae</taxon>
        <taxon>Papilionoideae</taxon>
        <taxon>50 kb inversion clade</taxon>
        <taxon>NPAAA clade</taxon>
        <taxon>Hologalegina</taxon>
        <taxon>IRL clade</taxon>
        <taxon>Trifolieae</taxon>
        <taxon>Trifolium</taxon>
    </lineage>
</organism>
<dbReference type="Proteomes" id="UP000265520">
    <property type="component" value="Unassembled WGS sequence"/>
</dbReference>
<dbReference type="AlphaFoldDB" id="A0A392QV95"/>
<evidence type="ECO:0000313" key="2">
    <source>
        <dbReference type="EMBL" id="MCI27937.1"/>
    </source>
</evidence>
<evidence type="ECO:0000256" key="1">
    <source>
        <dbReference type="SAM" id="MobiDB-lite"/>
    </source>
</evidence>
<proteinExistence type="predicted"/>
<feature type="compositionally biased region" description="Polar residues" evidence="1">
    <location>
        <begin position="13"/>
        <end position="23"/>
    </location>
</feature>
<protein>
    <submittedName>
        <fullName evidence="2">Microtubule-associated protein 5-like</fullName>
    </submittedName>
</protein>
<dbReference type="EMBL" id="LXQA010162453">
    <property type="protein sequence ID" value="MCI27937.1"/>
    <property type="molecule type" value="Genomic_DNA"/>
</dbReference>
<feature type="region of interest" description="Disordered" evidence="1">
    <location>
        <begin position="1"/>
        <end position="71"/>
    </location>
</feature>
<name>A0A392QV95_9FABA</name>
<comment type="caution">
    <text evidence="2">The sequence shown here is derived from an EMBL/GenBank/DDBJ whole genome shotgun (WGS) entry which is preliminary data.</text>
</comment>
<feature type="compositionally biased region" description="Basic and acidic residues" evidence="1">
    <location>
        <begin position="62"/>
        <end position="71"/>
    </location>
</feature>
<keyword evidence="3" id="KW-1185">Reference proteome</keyword>